<dbReference type="EMBL" id="BONI01000108">
    <property type="protein sequence ID" value="GIG10968.1"/>
    <property type="molecule type" value="Genomic_DNA"/>
</dbReference>
<dbReference type="Gene3D" id="1.10.1660.10">
    <property type="match status" value="1"/>
</dbReference>
<dbReference type="PRINTS" id="PR00040">
    <property type="entry name" value="HTHMERR"/>
</dbReference>
<keyword evidence="1" id="KW-0678">Repressor</keyword>
<dbReference type="InterPro" id="IPR009061">
    <property type="entry name" value="DNA-bd_dom_put_sf"/>
</dbReference>
<name>A0A8J3PC30_9ACTN</name>
<feature type="domain" description="HTH merR-type" evidence="6">
    <location>
        <begin position="1"/>
        <end position="70"/>
    </location>
</feature>
<dbReference type="RefSeq" id="WP_203698928.1">
    <property type="nucleotide sequence ID" value="NZ_BAAALC010000015.1"/>
</dbReference>
<dbReference type="AlphaFoldDB" id="A0A8J3PC30"/>
<sequence length="221" mass="23813">MKISHLSRLSGVSVPTIKFYLREQLLPPGVPTARNQAEYDEAHLARLRLIRLLTGVGDMSLAAVREVLDAVDGDDVSPAGLAQVVNQALRAEYPVSPPGSRTAYADVGRRVDGFLAGMGWQLSTGSPERESLVRVLATLEDLGLPGLLEELEPYVEAADRITAAELDRQQSINDAATIVARIVLFEVAFAIVRRMAFSHHLSPRADTNPQGASAPLLTPKG</sequence>
<dbReference type="InterPro" id="IPR000551">
    <property type="entry name" value="MerR-type_HTH_dom"/>
</dbReference>
<dbReference type="GO" id="GO:0003700">
    <property type="term" value="F:DNA-binding transcription factor activity"/>
    <property type="evidence" value="ECO:0007669"/>
    <property type="project" value="InterPro"/>
</dbReference>
<gene>
    <name evidence="7" type="ORF">Cco03nite_76680</name>
</gene>
<evidence type="ECO:0000313" key="8">
    <source>
        <dbReference type="Proteomes" id="UP000630887"/>
    </source>
</evidence>
<reference evidence="7 8" key="1">
    <citation type="submission" date="2021-01" db="EMBL/GenBank/DDBJ databases">
        <title>Whole genome shotgun sequence of Catellatospora coxensis NBRC 107359.</title>
        <authorList>
            <person name="Komaki H."/>
            <person name="Tamura T."/>
        </authorList>
    </citation>
    <scope>NUCLEOTIDE SEQUENCE [LARGE SCALE GENOMIC DNA]</scope>
    <source>
        <strain evidence="7 8">NBRC 107359</strain>
    </source>
</reference>
<dbReference type="InterPro" id="IPR047057">
    <property type="entry name" value="MerR_fam"/>
</dbReference>
<evidence type="ECO:0000313" key="7">
    <source>
        <dbReference type="EMBL" id="GIG10968.1"/>
    </source>
</evidence>
<dbReference type="PROSITE" id="PS50937">
    <property type="entry name" value="HTH_MERR_2"/>
    <property type="match status" value="1"/>
</dbReference>
<evidence type="ECO:0000256" key="4">
    <source>
        <dbReference type="ARBA" id="ARBA00023163"/>
    </source>
</evidence>
<keyword evidence="8" id="KW-1185">Reference proteome</keyword>
<dbReference type="Proteomes" id="UP000630887">
    <property type="component" value="Unassembled WGS sequence"/>
</dbReference>
<evidence type="ECO:0000256" key="1">
    <source>
        <dbReference type="ARBA" id="ARBA00022491"/>
    </source>
</evidence>
<dbReference type="SUPFAM" id="SSF46955">
    <property type="entry name" value="Putative DNA-binding domain"/>
    <property type="match status" value="1"/>
</dbReference>
<comment type="caution">
    <text evidence="7">The sequence shown here is derived from an EMBL/GenBank/DDBJ whole genome shotgun (WGS) entry which is preliminary data.</text>
</comment>
<dbReference type="PANTHER" id="PTHR30204">
    <property type="entry name" value="REDOX-CYCLING DRUG-SENSING TRANSCRIPTIONAL ACTIVATOR SOXR"/>
    <property type="match status" value="1"/>
</dbReference>
<dbReference type="Pfam" id="PF13411">
    <property type="entry name" value="MerR_1"/>
    <property type="match status" value="1"/>
</dbReference>
<dbReference type="GO" id="GO:0003677">
    <property type="term" value="F:DNA binding"/>
    <property type="evidence" value="ECO:0007669"/>
    <property type="project" value="UniProtKB-KW"/>
</dbReference>
<feature type="region of interest" description="Disordered" evidence="5">
    <location>
        <begin position="202"/>
        <end position="221"/>
    </location>
</feature>
<protein>
    <submittedName>
        <fullName evidence="7">MerR family transcriptional regulator</fullName>
    </submittedName>
</protein>
<keyword evidence="4" id="KW-0804">Transcription</keyword>
<keyword evidence="2" id="KW-0805">Transcription regulation</keyword>
<proteinExistence type="predicted"/>
<dbReference type="SMART" id="SM00422">
    <property type="entry name" value="HTH_MERR"/>
    <property type="match status" value="1"/>
</dbReference>
<keyword evidence="3" id="KW-0238">DNA-binding</keyword>
<accession>A0A8J3PC30</accession>
<organism evidence="7 8">
    <name type="scientific">Catellatospora coxensis</name>
    <dbReference type="NCBI Taxonomy" id="310354"/>
    <lineage>
        <taxon>Bacteria</taxon>
        <taxon>Bacillati</taxon>
        <taxon>Actinomycetota</taxon>
        <taxon>Actinomycetes</taxon>
        <taxon>Micromonosporales</taxon>
        <taxon>Micromonosporaceae</taxon>
        <taxon>Catellatospora</taxon>
    </lineage>
</organism>
<evidence type="ECO:0000256" key="2">
    <source>
        <dbReference type="ARBA" id="ARBA00023015"/>
    </source>
</evidence>
<evidence type="ECO:0000256" key="5">
    <source>
        <dbReference type="SAM" id="MobiDB-lite"/>
    </source>
</evidence>
<evidence type="ECO:0000259" key="6">
    <source>
        <dbReference type="PROSITE" id="PS50937"/>
    </source>
</evidence>
<evidence type="ECO:0000256" key="3">
    <source>
        <dbReference type="ARBA" id="ARBA00023125"/>
    </source>
</evidence>
<dbReference type="PANTHER" id="PTHR30204:SF69">
    <property type="entry name" value="MERR-FAMILY TRANSCRIPTIONAL REGULATOR"/>
    <property type="match status" value="1"/>
</dbReference>